<reference evidence="3" key="1">
    <citation type="journal article" date="2014" name="Science">
        <title>Ancient hybridizations among the ancestral genomes of bread wheat.</title>
        <authorList>
            <consortium name="International Wheat Genome Sequencing Consortium,"/>
            <person name="Marcussen T."/>
            <person name="Sandve S.R."/>
            <person name="Heier L."/>
            <person name="Spannagl M."/>
            <person name="Pfeifer M."/>
            <person name="Jakobsen K.S."/>
            <person name="Wulff B.B."/>
            <person name="Steuernagel B."/>
            <person name="Mayer K.F."/>
            <person name="Olsen O.A."/>
        </authorList>
    </citation>
    <scope>NUCLEOTIDE SEQUENCE [LARGE SCALE GENOMIC DNA]</scope>
    <source>
        <strain evidence="3">cv. AL8/78</strain>
    </source>
</reference>
<evidence type="ECO:0000313" key="2">
    <source>
        <dbReference type="EnsemblPlants" id="AET6Gv20836400.4"/>
    </source>
</evidence>
<reference evidence="2" key="4">
    <citation type="submission" date="2019-03" db="UniProtKB">
        <authorList>
            <consortium name="EnsemblPlants"/>
        </authorList>
    </citation>
    <scope>IDENTIFICATION</scope>
</reference>
<proteinExistence type="predicted"/>
<name>A0A453PSI0_AEGTS</name>
<dbReference type="EnsemblPlants" id="AET6Gv20836400.3">
    <property type="protein sequence ID" value="AET6Gv20836400.3"/>
    <property type="gene ID" value="AET6Gv20836400"/>
</dbReference>
<dbReference type="AlphaFoldDB" id="A0A453PSI0"/>
<dbReference type="EnsemblPlants" id="AET6Gv20836400.4">
    <property type="protein sequence ID" value="AET6Gv20836400.4"/>
    <property type="gene ID" value="AET6Gv20836400"/>
</dbReference>
<dbReference type="Gramene" id="AET6Gv20836400.3">
    <property type="protein sequence ID" value="AET6Gv20836400.3"/>
    <property type="gene ID" value="AET6Gv20836400"/>
</dbReference>
<sequence>DLRQTRPRRIRPPGPPRHDTRSAQSGRPIGAPAAQHVPGLVSNSLAMVRRLPQRRRGRALRARTTGEAFEGYGPVRRGFPSWVAAADRRRLLQQQGVVGVPDLVVAKDGSGNFTTVGEARGVGGARGRVQLHVLPGAPAPPAAARPPRAVRLPGAVRAHAEPARHGGGRALGREPQRGGLHRGRYPILSHTPPHPSND</sequence>
<reference evidence="3" key="2">
    <citation type="journal article" date="2017" name="Nat. Plants">
        <title>The Aegilops tauschii genome reveals multiple impacts of transposons.</title>
        <authorList>
            <person name="Zhao G."/>
            <person name="Zou C."/>
            <person name="Li K."/>
            <person name="Wang K."/>
            <person name="Li T."/>
            <person name="Gao L."/>
            <person name="Zhang X."/>
            <person name="Wang H."/>
            <person name="Yang Z."/>
            <person name="Liu X."/>
            <person name="Jiang W."/>
            <person name="Mao L."/>
            <person name="Kong X."/>
            <person name="Jiao Y."/>
            <person name="Jia J."/>
        </authorList>
    </citation>
    <scope>NUCLEOTIDE SEQUENCE [LARGE SCALE GENOMIC DNA]</scope>
    <source>
        <strain evidence="3">cv. AL8/78</strain>
    </source>
</reference>
<organism evidence="2 3">
    <name type="scientific">Aegilops tauschii subsp. strangulata</name>
    <name type="common">Goatgrass</name>
    <dbReference type="NCBI Taxonomy" id="200361"/>
    <lineage>
        <taxon>Eukaryota</taxon>
        <taxon>Viridiplantae</taxon>
        <taxon>Streptophyta</taxon>
        <taxon>Embryophyta</taxon>
        <taxon>Tracheophyta</taxon>
        <taxon>Spermatophyta</taxon>
        <taxon>Magnoliopsida</taxon>
        <taxon>Liliopsida</taxon>
        <taxon>Poales</taxon>
        <taxon>Poaceae</taxon>
        <taxon>BOP clade</taxon>
        <taxon>Pooideae</taxon>
        <taxon>Triticodae</taxon>
        <taxon>Triticeae</taxon>
        <taxon>Triticinae</taxon>
        <taxon>Aegilops</taxon>
    </lineage>
</organism>
<accession>A0A453PSI0</accession>
<feature type="region of interest" description="Disordered" evidence="1">
    <location>
        <begin position="157"/>
        <end position="198"/>
    </location>
</feature>
<dbReference type="STRING" id="200361.A0A453PSI0"/>
<reference evidence="2" key="3">
    <citation type="journal article" date="2017" name="Nature">
        <title>Genome sequence of the progenitor of the wheat D genome Aegilops tauschii.</title>
        <authorList>
            <person name="Luo M.C."/>
            <person name="Gu Y.Q."/>
            <person name="Puiu D."/>
            <person name="Wang H."/>
            <person name="Twardziok S.O."/>
            <person name="Deal K.R."/>
            <person name="Huo N."/>
            <person name="Zhu T."/>
            <person name="Wang L."/>
            <person name="Wang Y."/>
            <person name="McGuire P.E."/>
            <person name="Liu S."/>
            <person name="Long H."/>
            <person name="Ramasamy R.K."/>
            <person name="Rodriguez J.C."/>
            <person name="Van S.L."/>
            <person name="Yuan L."/>
            <person name="Wang Z."/>
            <person name="Xia Z."/>
            <person name="Xiao L."/>
            <person name="Anderson O.D."/>
            <person name="Ouyang S."/>
            <person name="Liang Y."/>
            <person name="Zimin A.V."/>
            <person name="Pertea G."/>
            <person name="Qi P."/>
            <person name="Bennetzen J.L."/>
            <person name="Dai X."/>
            <person name="Dawson M.W."/>
            <person name="Muller H.G."/>
            <person name="Kugler K."/>
            <person name="Rivarola-Duarte L."/>
            <person name="Spannagl M."/>
            <person name="Mayer K.F.X."/>
            <person name="Lu F.H."/>
            <person name="Bevan M.W."/>
            <person name="Leroy P."/>
            <person name="Li P."/>
            <person name="You F.M."/>
            <person name="Sun Q."/>
            <person name="Liu Z."/>
            <person name="Lyons E."/>
            <person name="Wicker T."/>
            <person name="Salzberg S.L."/>
            <person name="Devos K.M."/>
            <person name="Dvorak J."/>
        </authorList>
    </citation>
    <scope>NUCLEOTIDE SEQUENCE [LARGE SCALE GENOMIC DNA]</scope>
    <source>
        <strain evidence="2">cv. AL8/78</strain>
    </source>
</reference>
<dbReference type="Gramene" id="AET6Gv20836400.4">
    <property type="protein sequence ID" value="AET6Gv20836400.4"/>
    <property type="gene ID" value="AET6Gv20836400"/>
</dbReference>
<evidence type="ECO:0000313" key="3">
    <source>
        <dbReference type="Proteomes" id="UP000015105"/>
    </source>
</evidence>
<dbReference type="Proteomes" id="UP000015105">
    <property type="component" value="Chromosome 6D"/>
</dbReference>
<evidence type="ECO:0000256" key="1">
    <source>
        <dbReference type="SAM" id="MobiDB-lite"/>
    </source>
</evidence>
<feature type="region of interest" description="Disordered" evidence="1">
    <location>
        <begin position="1"/>
        <end position="35"/>
    </location>
</feature>
<keyword evidence="3" id="KW-1185">Reference proteome</keyword>
<feature type="compositionally biased region" description="Basic residues" evidence="1">
    <location>
        <begin position="1"/>
        <end position="11"/>
    </location>
</feature>
<reference evidence="2" key="5">
    <citation type="journal article" date="2021" name="G3 (Bethesda)">
        <title>Aegilops tauschii genome assembly Aet v5.0 features greater sequence contiguity and improved annotation.</title>
        <authorList>
            <person name="Wang L."/>
            <person name="Zhu T."/>
            <person name="Rodriguez J.C."/>
            <person name="Deal K.R."/>
            <person name="Dubcovsky J."/>
            <person name="McGuire P.E."/>
            <person name="Lux T."/>
            <person name="Spannagl M."/>
            <person name="Mayer K.F.X."/>
            <person name="Baldrich P."/>
            <person name="Meyers B.C."/>
            <person name="Huo N."/>
            <person name="Gu Y.Q."/>
            <person name="Zhou H."/>
            <person name="Devos K.M."/>
            <person name="Bennetzen J.L."/>
            <person name="Unver T."/>
            <person name="Budak H."/>
            <person name="Gulick P.J."/>
            <person name="Galiba G."/>
            <person name="Kalapos B."/>
            <person name="Nelson D.R."/>
            <person name="Li P."/>
            <person name="You F.M."/>
            <person name="Luo M.C."/>
            <person name="Dvorak J."/>
        </authorList>
    </citation>
    <scope>NUCLEOTIDE SEQUENCE [LARGE SCALE GENOMIC DNA]</scope>
    <source>
        <strain evidence="2">cv. AL8/78</strain>
    </source>
</reference>
<protein>
    <submittedName>
        <fullName evidence="2">Uncharacterized protein</fullName>
    </submittedName>
</protein>